<name>A0A2S7KNF0_9FLAO</name>
<evidence type="ECO:0000313" key="5">
    <source>
        <dbReference type="Proteomes" id="UP000239800"/>
    </source>
</evidence>
<feature type="chain" id="PRO_5015636234" description="TonB-dependent receptor plug domain-containing protein" evidence="2">
    <location>
        <begin position="25"/>
        <end position="687"/>
    </location>
</feature>
<dbReference type="EMBL" id="MQUB01000001">
    <property type="protein sequence ID" value="PQB04083.1"/>
    <property type="molecule type" value="Genomic_DNA"/>
</dbReference>
<dbReference type="SUPFAM" id="SSF48452">
    <property type="entry name" value="TPR-like"/>
    <property type="match status" value="1"/>
</dbReference>
<keyword evidence="2" id="KW-0732">Signal</keyword>
<sequence length="687" mass="77412">MKKIDLLKKMLVVLVLACCTNALAQTPTKNVSLLWDSSYGMIQKDIDKEFEFLKSYFNQNPDITVNLVVFSNSIVQRETIPISGGNWEDLKLKLREIIYDGSASYEGLFNTRSEQIILVSDGKVNTDKLPNSFNRPVFAITTIPDSNIDGLRDLAISSGGALFDLSLSAKDGMQVFGDSDVPLDLVKIREATARPQQQSLGEVLISTKVEGSREEDMINTGNIVQDKRSLGYAIETIGSDEIREQDITIEQAVTGQFSNIDIKSDQNLSQFISRGKNMTILGDQTGLIVVDGVPVESSVNALTGINAPSNGPGTNIDKTILNNVSAFDPANVESITVLKGLAATNKYGTLGRNGVILITTKTATFRKAAQSDSPVVVGTTATYSGDVLSEASLPDTDYMQALKETSDVNEAFQVYLRYREKYGWSPDYFLHTASYFQSWNNTDLVKRVLSNISELPISDTSILLAQAYKYQEFGMKDEAVRVYERILELQPNQLQHYRNLALAYSESGYPEKALLLMDRMDKGHFTEILGYNGLRNTLDVEFKNLVNQQKGRLNTTYVDQKYKQNVRYRTRVVFEWNHFDTQFDLQIINPQKRYFTWSHTQTDEGLRMKQEIQQGYGLEEFFMTNADQGLWTFNLNYLGKARGDNNLPAYLKITTYQYYGQPQQTKKIRVITLDEINQNKNILKVSI</sequence>
<protein>
    <recommendedName>
        <fullName evidence="3">TonB-dependent receptor plug domain-containing protein</fullName>
    </recommendedName>
</protein>
<dbReference type="PROSITE" id="PS50005">
    <property type="entry name" value="TPR"/>
    <property type="match status" value="1"/>
</dbReference>
<dbReference type="Pfam" id="PF07715">
    <property type="entry name" value="Plug"/>
    <property type="match status" value="1"/>
</dbReference>
<dbReference type="InterPro" id="IPR019734">
    <property type="entry name" value="TPR_rpt"/>
</dbReference>
<feature type="repeat" description="TPR" evidence="1">
    <location>
        <begin position="460"/>
        <end position="493"/>
    </location>
</feature>
<dbReference type="Gene3D" id="2.170.130.10">
    <property type="entry name" value="TonB-dependent receptor, plug domain"/>
    <property type="match status" value="1"/>
</dbReference>
<evidence type="ECO:0000256" key="2">
    <source>
        <dbReference type="SAM" id="SignalP"/>
    </source>
</evidence>
<dbReference type="RefSeq" id="WP_146090636.1">
    <property type="nucleotide sequence ID" value="NZ_MQUB01000001.1"/>
</dbReference>
<dbReference type="InterPro" id="IPR036465">
    <property type="entry name" value="vWFA_dom_sf"/>
</dbReference>
<dbReference type="AlphaFoldDB" id="A0A2S7KNF0"/>
<dbReference type="InterPro" id="IPR012910">
    <property type="entry name" value="Plug_dom"/>
</dbReference>
<evidence type="ECO:0000313" key="4">
    <source>
        <dbReference type="EMBL" id="PQB04083.1"/>
    </source>
</evidence>
<dbReference type="SUPFAM" id="SSF53300">
    <property type="entry name" value="vWA-like"/>
    <property type="match status" value="1"/>
</dbReference>
<feature type="domain" description="TonB-dependent receptor plug" evidence="3">
    <location>
        <begin position="227"/>
        <end position="355"/>
    </location>
</feature>
<dbReference type="InterPro" id="IPR037066">
    <property type="entry name" value="Plug_dom_sf"/>
</dbReference>
<evidence type="ECO:0000259" key="3">
    <source>
        <dbReference type="Pfam" id="PF07715"/>
    </source>
</evidence>
<reference evidence="4 5" key="1">
    <citation type="submission" date="2016-11" db="EMBL/GenBank/DDBJ databases">
        <title>Trade-off between light-utilization and light-protection in marine flavobacteria.</title>
        <authorList>
            <person name="Kumagai Y."/>
        </authorList>
    </citation>
    <scope>NUCLEOTIDE SEQUENCE [LARGE SCALE GENOMIC DNA]</scope>
    <source>
        <strain evidence="4 5">NBRC 107741</strain>
    </source>
</reference>
<gene>
    <name evidence="4" type="ORF">BST85_03590</name>
</gene>
<feature type="signal peptide" evidence="2">
    <location>
        <begin position="1"/>
        <end position="24"/>
    </location>
</feature>
<dbReference type="CDD" id="cd00198">
    <property type="entry name" value="vWFA"/>
    <property type="match status" value="1"/>
</dbReference>
<proteinExistence type="predicted"/>
<dbReference type="Gene3D" id="1.25.40.10">
    <property type="entry name" value="Tetratricopeptide repeat domain"/>
    <property type="match status" value="1"/>
</dbReference>
<dbReference type="OrthoDB" id="9768177at2"/>
<dbReference type="SUPFAM" id="SSF56935">
    <property type="entry name" value="Porins"/>
    <property type="match status" value="1"/>
</dbReference>
<organism evidence="4 5">
    <name type="scientific">Aureitalea marina</name>
    <dbReference type="NCBI Taxonomy" id="930804"/>
    <lineage>
        <taxon>Bacteria</taxon>
        <taxon>Pseudomonadati</taxon>
        <taxon>Bacteroidota</taxon>
        <taxon>Flavobacteriia</taxon>
        <taxon>Flavobacteriales</taxon>
        <taxon>Flavobacteriaceae</taxon>
        <taxon>Aureitalea</taxon>
    </lineage>
</organism>
<dbReference type="Proteomes" id="UP000239800">
    <property type="component" value="Unassembled WGS sequence"/>
</dbReference>
<comment type="caution">
    <text evidence="4">The sequence shown here is derived from an EMBL/GenBank/DDBJ whole genome shotgun (WGS) entry which is preliminary data.</text>
</comment>
<keyword evidence="1" id="KW-0802">TPR repeat</keyword>
<keyword evidence="5" id="KW-1185">Reference proteome</keyword>
<evidence type="ECO:0000256" key="1">
    <source>
        <dbReference type="PROSITE-ProRule" id="PRU00339"/>
    </source>
</evidence>
<accession>A0A2S7KNF0</accession>
<dbReference type="InterPro" id="IPR011990">
    <property type="entry name" value="TPR-like_helical_dom_sf"/>
</dbReference>